<keyword evidence="9" id="KW-0472">Membrane</keyword>
<keyword evidence="3" id="KW-0813">Transport</keyword>
<dbReference type="PANTHER" id="PTHR34501">
    <property type="entry name" value="PROTEIN YDDL-RELATED"/>
    <property type="match status" value="1"/>
</dbReference>
<dbReference type="Pfam" id="PF13609">
    <property type="entry name" value="Porin_4"/>
    <property type="match status" value="1"/>
</dbReference>
<dbReference type="PANTHER" id="PTHR34501:SF9">
    <property type="entry name" value="MAJOR OUTER MEMBRANE PROTEIN P.IA"/>
    <property type="match status" value="1"/>
</dbReference>
<feature type="domain" description="Porin" evidence="11">
    <location>
        <begin position="12"/>
        <end position="321"/>
    </location>
</feature>
<evidence type="ECO:0000256" key="1">
    <source>
        <dbReference type="ARBA" id="ARBA00004571"/>
    </source>
</evidence>
<dbReference type="GO" id="GO:0015288">
    <property type="term" value="F:porin activity"/>
    <property type="evidence" value="ECO:0007669"/>
    <property type="project" value="UniProtKB-KW"/>
</dbReference>
<dbReference type="AlphaFoldDB" id="A0A0K1ZJK5"/>
<dbReference type="InterPro" id="IPR002299">
    <property type="entry name" value="Porin_Neis"/>
</dbReference>
<sequence length="352" mass="36722">MTYIITRCIAPAVIAAALALPAHAQSSVTLYGRVVGGVEYIDKVAVPATGKTGSLLQAAGNQWGTSMFGMKGSESLGGGLQALFTLESGFSLPNSALNGPGLFNRRSYVGLSSPSWGTLIVGKNLSISNDIWDIDPTGQQFMSTATLVKGRNWPGADNMIEYRSPDLGGFSFGAQASLSEQPAGRRVSAQGLSATYQTSDLMLRGIYTERRDSAGAFSDVYNASKDGILGGTYRIGPAKLFAGYERILASQTGADTAPSALSQAWLGVRYDLTQAVTLIGAVYHVKSNQSGGNATLAMLGVDYYLSKRTFLYASLGGVSNGANADYAADVTAAGPGVGKSQRVVYVGMGHSF</sequence>
<accession>A0A0K1ZJK5</accession>
<dbReference type="PATRIC" id="fig|305.108.peg.1824"/>
<keyword evidence="7" id="KW-0406">Ion transport</keyword>
<keyword evidence="8" id="KW-0626">Porin</keyword>
<proteinExistence type="predicted"/>
<dbReference type="CDD" id="cd00342">
    <property type="entry name" value="gram_neg_porins"/>
    <property type="match status" value="1"/>
</dbReference>
<comment type="subcellular location">
    <subcellularLocation>
        <location evidence="1">Cell outer membrane</location>
        <topology evidence="1">Multi-pass membrane protein</topology>
    </subcellularLocation>
</comment>
<dbReference type="InterPro" id="IPR023614">
    <property type="entry name" value="Porin_dom_sf"/>
</dbReference>
<evidence type="ECO:0000256" key="8">
    <source>
        <dbReference type="ARBA" id="ARBA00023114"/>
    </source>
</evidence>
<comment type="subunit">
    <text evidence="2">Homotrimer.</text>
</comment>
<evidence type="ECO:0000256" key="4">
    <source>
        <dbReference type="ARBA" id="ARBA00022452"/>
    </source>
</evidence>
<dbReference type="Gene3D" id="2.40.160.10">
    <property type="entry name" value="Porin"/>
    <property type="match status" value="1"/>
</dbReference>
<dbReference type="GO" id="GO:0046930">
    <property type="term" value="C:pore complex"/>
    <property type="evidence" value="ECO:0007669"/>
    <property type="project" value="UniProtKB-KW"/>
</dbReference>
<keyword evidence="6" id="KW-0732">Signal</keyword>
<evidence type="ECO:0000256" key="7">
    <source>
        <dbReference type="ARBA" id="ARBA00023065"/>
    </source>
</evidence>
<keyword evidence="4" id="KW-1134">Transmembrane beta strand</keyword>
<evidence type="ECO:0000259" key="11">
    <source>
        <dbReference type="Pfam" id="PF13609"/>
    </source>
</evidence>
<dbReference type="PRINTS" id="PR00184">
    <property type="entry name" value="NEISSPPORIN"/>
</dbReference>
<evidence type="ECO:0000256" key="3">
    <source>
        <dbReference type="ARBA" id="ARBA00022448"/>
    </source>
</evidence>
<evidence type="ECO:0000256" key="6">
    <source>
        <dbReference type="ARBA" id="ARBA00022729"/>
    </source>
</evidence>
<dbReference type="GO" id="GO:0034220">
    <property type="term" value="P:monoatomic ion transmembrane transport"/>
    <property type="evidence" value="ECO:0007669"/>
    <property type="project" value="InterPro"/>
</dbReference>
<dbReference type="GO" id="GO:0009279">
    <property type="term" value="C:cell outer membrane"/>
    <property type="evidence" value="ECO:0007669"/>
    <property type="project" value="UniProtKB-SubCell"/>
</dbReference>
<evidence type="ECO:0000256" key="2">
    <source>
        <dbReference type="ARBA" id="ARBA00011233"/>
    </source>
</evidence>
<evidence type="ECO:0000256" key="9">
    <source>
        <dbReference type="ARBA" id="ARBA00023136"/>
    </source>
</evidence>
<dbReference type="EMBL" id="LN899824">
    <property type="protein sequence ID" value="CUV29137.1"/>
    <property type="molecule type" value="Genomic_DNA"/>
</dbReference>
<dbReference type="InterPro" id="IPR033900">
    <property type="entry name" value="Gram_neg_porin_domain"/>
</dbReference>
<keyword evidence="5" id="KW-0812">Transmembrane</keyword>
<dbReference type="InterPro" id="IPR050298">
    <property type="entry name" value="Gram-neg_bact_OMP"/>
</dbReference>
<evidence type="ECO:0000256" key="10">
    <source>
        <dbReference type="ARBA" id="ARBA00023237"/>
    </source>
</evidence>
<evidence type="ECO:0000256" key="5">
    <source>
        <dbReference type="ARBA" id="ARBA00022692"/>
    </source>
</evidence>
<reference evidence="12" key="1">
    <citation type="submission" date="2015-10" db="EMBL/GenBank/DDBJ databases">
        <authorList>
            <person name="Gilbert D.G."/>
        </authorList>
    </citation>
    <scope>NUCLEOTIDE SEQUENCE</scope>
    <source>
        <strain evidence="12">Phyl III-seqv23</strain>
    </source>
</reference>
<dbReference type="PRINTS" id="PR00182">
    <property type="entry name" value="ECOLNEIPORIN"/>
</dbReference>
<dbReference type="SUPFAM" id="SSF56935">
    <property type="entry name" value="Porins"/>
    <property type="match status" value="1"/>
</dbReference>
<dbReference type="InterPro" id="IPR001702">
    <property type="entry name" value="Porin_Gram-ve"/>
</dbReference>
<name>A0A0K1ZJK5_RALSL</name>
<keyword evidence="10" id="KW-0998">Cell outer membrane</keyword>
<evidence type="ECO:0000313" key="12">
    <source>
        <dbReference type="EMBL" id="CUV29137.1"/>
    </source>
</evidence>
<protein>
    <submittedName>
        <fullName evidence="12">Putative porin signal peptide protein</fullName>
    </submittedName>
</protein>
<gene>
    <name evidence="12" type="ORF">RUN1985_v1_290287</name>
</gene>
<organism evidence="12">
    <name type="scientific">Ralstonia solanacearum</name>
    <name type="common">Pseudomonas solanacearum</name>
    <dbReference type="NCBI Taxonomy" id="305"/>
    <lineage>
        <taxon>Bacteria</taxon>
        <taxon>Pseudomonadati</taxon>
        <taxon>Pseudomonadota</taxon>
        <taxon>Betaproteobacteria</taxon>
        <taxon>Burkholderiales</taxon>
        <taxon>Burkholderiaceae</taxon>
        <taxon>Ralstonia</taxon>
        <taxon>Ralstonia solanacearum species complex</taxon>
    </lineage>
</organism>